<dbReference type="InterPro" id="IPR006665">
    <property type="entry name" value="OmpA-like"/>
</dbReference>
<comment type="caution">
    <text evidence="7">The sequence shown here is derived from an EMBL/GenBank/DDBJ whole genome shotgun (WGS) entry which is preliminary data.</text>
</comment>
<protein>
    <submittedName>
        <fullName evidence="7">OmpA family protein</fullName>
    </submittedName>
</protein>
<accession>A0AAW9DV82</accession>
<feature type="chain" id="PRO_5043790823" evidence="5">
    <location>
        <begin position="17"/>
        <end position="190"/>
    </location>
</feature>
<keyword evidence="2 4" id="KW-0472">Membrane</keyword>
<feature type="domain" description="OmpA-like" evidence="6">
    <location>
        <begin position="71"/>
        <end position="190"/>
    </location>
</feature>
<gene>
    <name evidence="7" type="ORF">SIL87_18680</name>
</gene>
<keyword evidence="8" id="KW-1185">Reference proteome</keyword>
<evidence type="ECO:0000256" key="2">
    <source>
        <dbReference type="ARBA" id="ARBA00023136"/>
    </source>
</evidence>
<keyword evidence="5" id="KW-0732">Signal</keyword>
<dbReference type="InterPro" id="IPR036737">
    <property type="entry name" value="OmpA-like_sf"/>
</dbReference>
<dbReference type="PANTHER" id="PTHR30329">
    <property type="entry name" value="STATOR ELEMENT OF FLAGELLAR MOTOR COMPLEX"/>
    <property type="match status" value="1"/>
</dbReference>
<dbReference type="PANTHER" id="PTHR30329:SF21">
    <property type="entry name" value="LIPOPROTEIN YIAD-RELATED"/>
    <property type="match status" value="1"/>
</dbReference>
<dbReference type="Pfam" id="PF00691">
    <property type="entry name" value="OmpA"/>
    <property type="match status" value="1"/>
</dbReference>
<sequence length="190" mass="19785">MALFVAPVALMSTASAQSTGPSAAQIIQALKPSGHISSTTRGIVPLSPGDASATHPPAMKTSPTAMRIGGNHASTPSINLNIDFAMGSAQLTPRAKTELDRLGHALTDPTLADYKFKVIGHTDTTGSATTNLTLSQQRAAAVDQYLQTKFNISPSRLAALGVGEHDLLIPTGPNTPDRANRRVQIVNIGK</sequence>
<comment type="subcellular location">
    <subcellularLocation>
        <location evidence="1">Cell outer membrane</location>
    </subcellularLocation>
</comment>
<reference evidence="7 8" key="1">
    <citation type="submission" date="2023-11" db="EMBL/GenBank/DDBJ databases">
        <title>MicrobeMod: A computational toolkit for identifying prokaryotic methylation and restriction-modification with nanopore sequencing.</title>
        <authorList>
            <person name="Crits-Christoph A."/>
            <person name="Kang S.C."/>
            <person name="Lee H."/>
            <person name="Ostrov N."/>
        </authorList>
    </citation>
    <scope>NUCLEOTIDE SEQUENCE [LARGE SCALE GENOMIC DNA]</scope>
    <source>
        <strain evidence="7 8">DSMZ 700</strain>
    </source>
</reference>
<dbReference type="InterPro" id="IPR050330">
    <property type="entry name" value="Bact_OuterMem_StrucFunc"/>
</dbReference>
<evidence type="ECO:0000256" key="5">
    <source>
        <dbReference type="SAM" id="SignalP"/>
    </source>
</evidence>
<evidence type="ECO:0000256" key="4">
    <source>
        <dbReference type="PROSITE-ProRule" id="PRU00473"/>
    </source>
</evidence>
<proteinExistence type="predicted"/>
<name>A0AAW9DV82_ACIAO</name>
<dbReference type="SUPFAM" id="SSF103088">
    <property type="entry name" value="OmpA-like"/>
    <property type="match status" value="1"/>
</dbReference>
<evidence type="ECO:0000313" key="7">
    <source>
        <dbReference type="EMBL" id="MDX5932781.1"/>
    </source>
</evidence>
<evidence type="ECO:0000313" key="8">
    <source>
        <dbReference type="Proteomes" id="UP001279553"/>
    </source>
</evidence>
<evidence type="ECO:0000256" key="3">
    <source>
        <dbReference type="ARBA" id="ARBA00023237"/>
    </source>
</evidence>
<dbReference type="CDD" id="cd07185">
    <property type="entry name" value="OmpA_C-like"/>
    <property type="match status" value="1"/>
</dbReference>
<dbReference type="PRINTS" id="PR01021">
    <property type="entry name" value="OMPADOMAIN"/>
</dbReference>
<dbReference type="AlphaFoldDB" id="A0AAW9DV82"/>
<dbReference type="PROSITE" id="PS51123">
    <property type="entry name" value="OMPA_2"/>
    <property type="match status" value="1"/>
</dbReference>
<keyword evidence="3" id="KW-0998">Cell outer membrane</keyword>
<dbReference type="Gene3D" id="3.30.1330.60">
    <property type="entry name" value="OmpA-like domain"/>
    <property type="match status" value="1"/>
</dbReference>
<dbReference type="InterPro" id="IPR006664">
    <property type="entry name" value="OMP_bac"/>
</dbReference>
<evidence type="ECO:0000259" key="6">
    <source>
        <dbReference type="PROSITE" id="PS51123"/>
    </source>
</evidence>
<feature type="signal peptide" evidence="5">
    <location>
        <begin position="1"/>
        <end position="16"/>
    </location>
</feature>
<dbReference type="GO" id="GO:0009279">
    <property type="term" value="C:cell outer membrane"/>
    <property type="evidence" value="ECO:0007669"/>
    <property type="project" value="UniProtKB-SubCell"/>
</dbReference>
<dbReference type="RefSeq" id="WP_319615634.1">
    <property type="nucleotide sequence ID" value="NZ_JAWXYB010000018.1"/>
</dbReference>
<organism evidence="7 8">
    <name type="scientific">Acidiphilium acidophilum</name>
    <name type="common">Thiobacillus acidophilus</name>
    <dbReference type="NCBI Taxonomy" id="76588"/>
    <lineage>
        <taxon>Bacteria</taxon>
        <taxon>Pseudomonadati</taxon>
        <taxon>Pseudomonadota</taxon>
        <taxon>Alphaproteobacteria</taxon>
        <taxon>Acetobacterales</taxon>
        <taxon>Acidocellaceae</taxon>
        <taxon>Acidiphilium</taxon>
    </lineage>
</organism>
<dbReference type="Proteomes" id="UP001279553">
    <property type="component" value="Unassembled WGS sequence"/>
</dbReference>
<dbReference type="EMBL" id="JAWXYB010000018">
    <property type="protein sequence ID" value="MDX5932781.1"/>
    <property type="molecule type" value="Genomic_DNA"/>
</dbReference>
<evidence type="ECO:0000256" key="1">
    <source>
        <dbReference type="ARBA" id="ARBA00004442"/>
    </source>
</evidence>